<protein>
    <submittedName>
        <fullName evidence="7">DNA repair protein RadC</fullName>
    </submittedName>
</protein>
<dbReference type="InterPro" id="IPR037518">
    <property type="entry name" value="MPN"/>
</dbReference>
<proteinExistence type="predicted"/>
<evidence type="ECO:0000256" key="1">
    <source>
        <dbReference type="ARBA" id="ARBA00022670"/>
    </source>
</evidence>
<dbReference type="EMBL" id="JACCBY010000003">
    <property type="protein sequence ID" value="NYD90597.1"/>
    <property type="molecule type" value="Genomic_DNA"/>
</dbReference>
<feature type="domain" description="MPN" evidence="6">
    <location>
        <begin position="8"/>
        <end position="129"/>
    </location>
</feature>
<keyword evidence="2" id="KW-0479">Metal-binding</keyword>
<dbReference type="PANTHER" id="PTHR30471:SF3">
    <property type="entry name" value="UPF0758 PROTEIN YEES-RELATED"/>
    <property type="match status" value="1"/>
</dbReference>
<evidence type="ECO:0000256" key="2">
    <source>
        <dbReference type="ARBA" id="ARBA00022723"/>
    </source>
</evidence>
<sequence>MPDSPAPIVIRDARAAAALVAGLADGAIERAVVLYLDPEWRLLGRSDFVGRADRVMPPLRTIIAESLRLDAAALVLAHSHPSGDTQPSAADLAYTRVLGRVAELLDIVVADHLIVAGTRVASLREAGLM</sequence>
<organism evidence="7 8">
    <name type="scientific">Sphingomonas melonis</name>
    <dbReference type="NCBI Taxonomy" id="152682"/>
    <lineage>
        <taxon>Bacteria</taxon>
        <taxon>Pseudomonadati</taxon>
        <taxon>Pseudomonadota</taxon>
        <taxon>Alphaproteobacteria</taxon>
        <taxon>Sphingomonadales</taxon>
        <taxon>Sphingomonadaceae</taxon>
        <taxon>Sphingomonas</taxon>
    </lineage>
</organism>
<dbReference type="InterPro" id="IPR025657">
    <property type="entry name" value="RadC_JAB"/>
</dbReference>
<dbReference type="Gene3D" id="3.40.140.10">
    <property type="entry name" value="Cytidine Deaminase, domain 2"/>
    <property type="match status" value="1"/>
</dbReference>
<dbReference type="GO" id="GO:0008237">
    <property type="term" value="F:metallopeptidase activity"/>
    <property type="evidence" value="ECO:0007669"/>
    <property type="project" value="UniProtKB-KW"/>
</dbReference>
<reference evidence="7 8" key="1">
    <citation type="submission" date="2020-08" db="EMBL/GenBank/DDBJ databases">
        <title>The Agave Microbiome: Exploring the role of microbial communities in plant adaptations to desert environments.</title>
        <authorList>
            <person name="Partida-Martinez L.P."/>
        </authorList>
    </citation>
    <scope>NUCLEOTIDE SEQUENCE [LARGE SCALE GENOMIC DNA]</scope>
    <source>
        <strain evidence="7 8">AS2.3</strain>
    </source>
</reference>
<keyword evidence="4" id="KW-0862">Zinc</keyword>
<comment type="caution">
    <text evidence="7">The sequence shown here is derived from an EMBL/GenBank/DDBJ whole genome shotgun (WGS) entry which is preliminary data.</text>
</comment>
<keyword evidence="1" id="KW-0645">Protease</keyword>
<evidence type="ECO:0000256" key="5">
    <source>
        <dbReference type="ARBA" id="ARBA00023049"/>
    </source>
</evidence>
<dbReference type="PANTHER" id="PTHR30471">
    <property type="entry name" value="DNA REPAIR PROTEIN RADC"/>
    <property type="match status" value="1"/>
</dbReference>
<evidence type="ECO:0000256" key="3">
    <source>
        <dbReference type="ARBA" id="ARBA00022801"/>
    </source>
</evidence>
<dbReference type="SUPFAM" id="SSF102712">
    <property type="entry name" value="JAB1/MPN domain"/>
    <property type="match status" value="1"/>
</dbReference>
<evidence type="ECO:0000256" key="4">
    <source>
        <dbReference type="ARBA" id="ARBA00022833"/>
    </source>
</evidence>
<accession>A0A7Y9FP61</accession>
<evidence type="ECO:0000313" key="8">
    <source>
        <dbReference type="Proteomes" id="UP000517753"/>
    </source>
</evidence>
<dbReference type="Proteomes" id="UP000517753">
    <property type="component" value="Unassembled WGS sequence"/>
</dbReference>
<keyword evidence="8" id="KW-1185">Reference proteome</keyword>
<evidence type="ECO:0000259" key="6">
    <source>
        <dbReference type="PROSITE" id="PS50249"/>
    </source>
</evidence>
<gene>
    <name evidence="7" type="ORF">HD841_002394</name>
</gene>
<dbReference type="GO" id="GO:0046872">
    <property type="term" value="F:metal ion binding"/>
    <property type="evidence" value="ECO:0007669"/>
    <property type="project" value="UniProtKB-KW"/>
</dbReference>
<dbReference type="InterPro" id="IPR001405">
    <property type="entry name" value="UPF0758"/>
</dbReference>
<name>A0A7Y9FP61_9SPHN</name>
<dbReference type="RefSeq" id="WP_373563003.1">
    <property type="nucleotide sequence ID" value="NZ_JACCBY010000003.1"/>
</dbReference>
<evidence type="ECO:0000313" key="7">
    <source>
        <dbReference type="EMBL" id="NYD90597.1"/>
    </source>
</evidence>
<keyword evidence="3" id="KW-0378">Hydrolase</keyword>
<dbReference type="PROSITE" id="PS50249">
    <property type="entry name" value="MPN"/>
    <property type="match status" value="1"/>
</dbReference>
<dbReference type="GO" id="GO:0006508">
    <property type="term" value="P:proteolysis"/>
    <property type="evidence" value="ECO:0007669"/>
    <property type="project" value="UniProtKB-KW"/>
</dbReference>
<dbReference type="Pfam" id="PF04002">
    <property type="entry name" value="RadC"/>
    <property type="match status" value="1"/>
</dbReference>
<dbReference type="AlphaFoldDB" id="A0A7Y9FP61"/>
<keyword evidence="5" id="KW-0482">Metalloprotease</keyword>